<organism evidence="1 2">
    <name type="scientific">Nocardioides anomalus</name>
    <dbReference type="NCBI Taxonomy" id="2712223"/>
    <lineage>
        <taxon>Bacteria</taxon>
        <taxon>Bacillati</taxon>
        <taxon>Actinomycetota</taxon>
        <taxon>Actinomycetes</taxon>
        <taxon>Propionibacteriales</taxon>
        <taxon>Nocardioidaceae</taxon>
        <taxon>Nocardioides</taxon>
    </lineage>
</organism>
<dbReference type="EMBL" id="CP049257">
    <property type="protein sequence ID" value="QIG45451.1"/>
    <property type="molecule type" value="Genomic_DNA"/>
</dbReference>
<dbReference type="AlphaFoldDB" id="A0A6G6WJE0"/>
<dbReference type="KEGG" id="nano:G5V58_24290"/>
<dbReference type="Proteomes" id="UP000502996">
    <property type="component" value="Chromosome"/>
</dbReference>
<evidence type="ECO:0008006" key="3">
    <source>
        <dbReference type="Google" id="ProtNLM"/>
    </source>
</evidence>
<reference evidence="1 2" key="1">
    <citation type="submission" date="2020-02" db="EMBL/GenBank/DDBJ databases">
        <title>Full genome sequence of Nocardioides sp. R-3366.</title>
        <authorList>
            <person name="Im W.-T."/>
        </authorList>
    </citation>
    <scope>NUCLEOTIDE SEQUENCE [LARGE SCALE GENOMIC DNA]</scope>
    <source>
        <strain evidence="1 2">R-3366</strain>
    </source>
</reference>
<evidence type="ECO:0000313" key="2">
    <source>
        <dbReference type="Proteomes" id="UP000502996"/>
    </source>
</evidence>
<sequence length="129" mass="13707">MVDSTTPGGEVDPRTLQLSPELVSQIAAVLEDTAGEVRRAPVRAPGAMSFGQSTIGLTLGRHSLMAHQVMQDALAELDAHLRMTGDLVREHAQRLQAVDDDAAVSVRPYQAGVEAVAAPLDPTTEWVAQ</sequence>
<keyword evidence="2" id="KW-1185">Reference proteome</keyword>
<evidence type="ECO:0000313" key="1">
    <source>
        <dbReference type="EMBL" id="QIG45451.1"/>
    </source>
</evidence>
<gene>
    <name evidence="1" type="ORF">G5V58_24290</name>
</gene>
<proteinExistence type="predicted"/>
<dbReference type="RefSeq" id="WP_165238040.1">
    <property type="nucleotide sequence ID" value="NZ_CP049257.1"/>
</dbReference>
<protein>
    <recommendedName>
        <fullName evidence="3">ESX-1 secretion-associated protein</fullName>
    </recommendedName>
</protein>
<accession>A0A6G6WJE0</accession>
<name>A0A6G6WJE0_9ACTN</name>